<gene>
    <name evidence="4" type="ORF">Mkiyose1413_35090</name>
    <name evidence="3" type="ORF">SRL2020028_27890</name>
</gene>
<dbReference type="InterPro" id="IPR006531">
    <property type="entry name" value="Gp5/Vgr_OB"/>
</dbReference>
<dbReference type="AlphaFoldDB" id="A0A9P3Q5Z1"/>
<organism evidence="4 5">
    <name type="scientific">Mycobacterium kiyosense</name>
    <dbReference type="NCBI Taxonomy" id="2871094"/>
    <lineage>
        <taxon>Bacteria</taxon>
        <taxon>Bacillati</taxon>
        <taxon>Actinomycetota</taxon>
        <taxon>Actinomycetes</taxon>
        <taxon>Mycobacteriales</taxon>
        <taxon>Mycobacteriaceae</taxon>
        <taxon>Mycobacterium</taxon>
    </lineage>
</organism>
<name>A0A9P3Q5Z1_9MYCO</name>
<dbReference type="Pfam" id="PF04717">
    <property type="entry name" value="Phage_base_V"/>
    <property type="match status" value="1"/>
</dbReference>
<reference evidence="4" key="1">
    <citation type="submission" date="2022-08" db="EMBL/GenBank/DDBJ databases">
        <title>Mycobacterium kiyosense sp. nov., scotochromogenic slow-glowing species isolated from respiratory specimens.</title>
        <authorList>
            <person name="Fukano H."/>
            <person name="Kazumi Y."/>
            <person name="Sakagami N."/>
            <person name="Ato M."/>
            <person name="Mitarai S."/>
            <person name="Hoshino Y."/>
        </authorList>
    </citation>
    <scope>NUCLEOTIDE SEQUENCE</scope>
    <source>
        <strain evidence="4">1413</strain>
        <strain evidence="3">SRL2020-028</strain>
    </source>
</reference>
<feature type="region of interest" description="Disordered" evidence="1">
    <location>
        <begin position="1"/>
        <end position="29"/>
    </location>
</feature>
<feature type="compositionally biased region" description="Basic and acidic residues" evidence="1">
    <location>
        <begin position="13"/>
        <end position="24"/>
    </location>
</feature>
<dbReference type="GeneID" id="83632007"/>
<keyword evidence="5" id="KW-1185">Reference proteome</keyword>
<evidence type="ECO:0000313" key="4">
    <source>
        <dbReference type="EMBL" id="GLD31626.1"/>
    </source>
</evidence>
<dbReference type="InterPro" id="IPR037026">
    <property type="entry name" value="Vgr_OB-fold_dom_sf"/>
</dbReference>
<dbReference type="Proteomes" id="UP001064782">
    <property type="component" value="Unassembled WGS sequence"/>
</dbReference>
<evidence type="ECO:0000313" key="3">
    <source>
        <dbReference type="EMBL" id="GLB83533.1"/>
    </source>
</evidence>
<dbReference type="Proteomes" id="UP001165663">
    <property type="component" value="Unassembled WGS sequence"/>
</dbReference>
<dbReference type="RefSeq" id="WP_236978783.1">
    <property type="nucleotide sequence ID" value="NZ_BRXE01000028.1"/>
</dbReference>
<evidence type="ECO:0000313" key="5">
    <source>
        <dbReference type="Proteomes" id="UP001064782"/>
    </source>
</evidence>
<dbReference type="SUPFAM" id="SSF69255">
    <property type="entry name" value="gp5 N-terminal domain-like"/>
    <property type="match status" value="1"/>
</dbReference>
<comment type="caution">
    <text evidence="4">The sequence shown here is derived from an EMBL/GenBank/DDBJ whole genome shotgun (WGS) entry which is preliminary data.</text>
</comment>
<accession>A0A9P3Q5Z1</accession>
<dbReference type="EMBL" id="BRXE01000028">
    <property type="protein sequence ID" value="GLB83533.1"/>
    <property type="molecule type" value="Genomic_DNA"/>
</dbReference>
<dbReference type="EMBL" id="BRZI01000028">
    <property type="protein sequence ID" value="GLD31626.1"/>
    <property type="molecule type" value="Genomic_DNA"/>
</dbReference>
<evidence type="ECO:0000259" key="2">
    <source>
        <dbReference type="Pfam" id="PF04717"/>
    </source>
</evidence>
<sequence length="199" mass="21054">MPDNSVSGAVHHTTIDPDTAREQDPEPPVAKRYWGKYRGTVLDNVDVPPSGRLLVRVPGIVTANWAMPCVPITDVLMGTYLRPRIGANVWIEFERGDADKPIWVGCYWGDGEIPTMAEEYNAYPEVTAISIESATAGISIADEPILGGGDTPGCVNIIAGKGAVAIALTPGSIDITAPEVTITTASFNVITATGTFSVE</sequence>
<feature type="domain" description="Gp5/Type VI secretion system Vgr protein OB-fold" evidence="2">
    <location>
        <begin position="37"/>
        <end position="108"/>
    </location>
</feature>
<dbReference type="Gene3D" id="2.40.50.230">
    <property type="entry name" value="Gp5 N-terminal domain"/>
    <property type="match status" value="1"/>
</dbReference>
<proteinExistence type="predicted"/>
<protein>
    <submittedName>
        <fullName evidence="4">Baseplate assembly protein</fullName>
    </submittedName>
</protein>
<evidence type="ECO:0000256" key="1">
    <source>
        <dbReference type="SAM" id="MobiDB-lite"/>
    </source>
</evidence>